<dbReference type="GO" id="GO:0003677">
    <property type="term" value="F:DNA binding"/>
    <property type="evidence" value="ECO:0007669"/>
    <property type="project" value="UniProtKB-KW"/>
</dbReference>
<dbReference type="Pfam" id="PF13377">
    <property type="entry name" value="Peripla_BP_3"/>
    <property type="match status" value="1"/>
</dbReference>
<dbReference type="InterPro" id="IPR028082">
    <property type="entry name" value="Peripla_BP_I"/>
</dbReference>
<dbReference type="PANTHER" id="PTHR30146">
    <property type="entry name" value="LACI-RELATED TRANSCRIPTIONAL REPRESSOR"/>
    <property type="match status" value="1"/>
</dbReference>
<feature type="region of interest" description="Disordered" evidence="4">
    <location>
        <begin position="314"/>
        <end position="347"/>
    </location>
</feature>
<organism evidence="6 7">
    <name type="scientific">Streptomyces brasiliscabiei</name>
    <dbReference type="NCBI Taxonomy" id="2736302"/>
    <lineage>
        <taxon>Bacteria</taxon>
        <taxon>Bacillati</taxon>
        <taxon>Actinomycetota</taxon>
        <taxon>Actinomycetes</taxon>
        <taxon>Kitasatosporales</taxon>
        <taxon>Streptomycetaceae</taxon>
        <taxon>Streptomyces</taxon>
    </lineage>
</organism>
<feature type="domain" description="HTH lacI-type" evidence="5">
    <location>
        <begin position="1"/>
        <end position="57"/>
    </location>
</feature>
<dbReference type="InterPro" id="IPR010982">
    <property type="entry name" value="Lambda_DNA-bd_dom_sf"/>
</dbReference>
<evidence type="ECO:0000256" key="3">
    <source>
        <dbReference type="ARBA" id="ARBA00023163"/>
    </source>
</evidence>
<dbReference type="Pfam" id="PF00356">
    <property type="entry name" value="LacI"/>
    <property type="match status" value="1"/>
</dbReference>
<evidence type="ECO:0000256" key="2">
    <source>
        <dbReference type="ARBA" id="ARBA00023125"/>
    </source>
</evidence>
<dbReference type="InterPro" id="IPR000843">
    <property type="entry name" value="HTH_LacI"/>
</dbReference>
<dbReference type="SMART" id="SM00354">
    <property type="entry name" value="HTH_LACI"/>
    <property type="match status" value="1"/>
</dbReference>
<reference evidence="6 7" key="1">
    <citation type="submission" date="2024-03" db="EMBL/GenBank/DDBJ databases">
        <title>First Report of Pectobacterium brasiliscabiei causing potato scab in china.</title>
        <authorList>
            <person name="Handique U."/>
        </authorList>
    </citation>
    <scope>NUCLEOTIDE SEQUENCE [LARGE SCALE GENOMIC DNA]</scope>
    <source>
        <strain evidence="6 7">ZRIMU1503</strain>
    </source>
</reference>
<keyword evidence="2 6" id="KW-0238">DNA-binding</keyword>
<gene>
    <name evidence="6" type="ORF">WB403_00055</name>
</gene>
<dbReference type="CDD" id="cd01392">
    <property type="entry name" value="HTH_LacI"/>
    <property type="match status" value="1"/>
</dbReference>
<protein>
    <submittedName>
        <fullName evidence="6">LacI family DNA-binding transcriptional regulator</fullName>
    </submittedName>
</protein>
<keyword evidence="1" id="KW-0805">Transcription regulation</keyword>
<dbReference type="InterPro" id="IPR046335">
    <property type="entry name" value="LacI/GalR-like_sensor"/>
</dbReference>
<dbReference type="CDD" id="cd06267">
    <property type="entry name" value="PBP1_LacI_sugar_binding-like"/>
    <property type="match status" value="1"/>
</dbReference>
<dbReference type="Gene3D" id="1.10.260.40">
    <property type="entry name" value="lambda repressor-like DNA-binding domains"/>
    <property type="match status" value="1"/>
</dbReference>
<evidence type="ECO:0000313" key="6">
    <source>
        <dbReference type="EMBL" id="MEI5607556.1"/>
    </source>
</evidence>
<accession>A0ABU8G5A6</accession>
<dbReference type="Proteomes" id="UP001365781">
    <property type="component" value="Unassembled WGS sequence"/>
</dbReference>
<evidence type="ECO:0000259" key="5">
    <source>
        <dbReference type="PROSITE" id="PS50932"/>
    </source>
</evidence>
<sequence length="347" mass="37292">MTSGDVAKEAGVSRATVSYVLNDTPHQKIAEATRRRVWEAAARLGYAPSAAARALRTGRSDIVLGVLPDWPIQHVLGRLIQQLTNAFAEHELTFLVHSSARPARPLREVWKALTPAAVLALNEFPEAEAEAMRAVGIQVVMTMHGAAPGGARSRPAAPLVAEEPIGALQARHLVDTHHHRLGYAYPDLPRLDVLAQPRVDGVRQICAERGLPEPDVRTVPLELNGAMETVKAWLAADPPVTGICAFNDDIAMAVLLALQALGLRAPQDLAVIGVDDIPGSALLRPALTTVVRDTETLARGLARRVVDALDHGLGHGHGHDLDRGLDEPSARPRPVEDPLRIEVRDST</sequence>
<keyword evidence="7" id="KW-1185">Reference proteome</keyword>
<dbReference type="EMBL" id="JBBAYM010000001">
    <property type="protein sequence ID" value="MEI5607556.1"/>
    <property type="molecule type" value="Genomic_DNA"/>
</dbReference>
<proteinExistence type="predicted"/>
<comment type="caution">
    <text evidence="6">The sequence shown here is derived from an EMBL/GenBank/DDBJ whole genome shotgun (WGS) entry which is preliminary data.</text>
</comment>
<dbReference type="Gene3D" id="3.40.50.2300">
    <property type="match status" value="2"/>
</dbReference>
<evidence type="ECO:0000256" key="1">
    <source>
        <dbReference type="ARBA" id="ARBA00023015"/>
    </source>
</evidence>
<name>A0ABU8G5A6_9ACTN</name>
<evidence type="ECO:0000256" key="4">
    <source>
        <dbReference type="SAM" id="MobiDB-lite"/>
    </source>
</evidence>
<evidence type="ECO:0000313" key="7">
    <source>
        <dbReference type="Proteomes" id="UP001365781"/>
    </source>
</evidence>
<dbReference type="SUPFAM" id="SSF47413">
    <property type="entry name" value="lambda repressor-like DNA-binding domains"/>
    <property type="match status" value="1"/>
</dbReference>
<dbReference type="PROSITE" id="PS50932">
    <property type="entry name" value="HTH_LACI_2"/>
    <property type="match status" value="1"/>
</dbReference>
<keyword evidence="3" id="KW-0804">Transcription</keyword>
<dbReference type="SUPFAM" id="SSF53822">
    <property type="entry name" value="Periplasmic binding protein-like I"/>
    <property type="match status" value="1"/>
</dbReference>
<dbReference type="PANTHER" id="PTHR30146:SF153">
    <property type="entry name" value="LACTOSE OPERON REPRESSOR"/>
    <property type="match status" value="1"/>
</dbReference>